<reference evidence="5" key="1">
    <citation type="journal article" date="2023" name="Mol. Phylogenet. Evol.">
        <title>Genome-scale phylogeny and comparative genomics of the fungal order Sordariales.</title>
        <authorList>
            <person name="Hensen N."/>
            <person name="Bonometti L."/>
            <person name="Westerberg I."/>
            <person name="Brannstrom I.O."/>
            <person name="Guillou S."/>
            <person name="Cros-Aarteil S."/>
            <person name="Calhoun S."/>
            <person name="Haridas S."/>
            <person name="Kuo A."/>
            <person name="Mondo S."/>
            <person name="Pangilinan J."/>
            <person name="Riley R."/>
            <person name="LaButti K."/>
            <person name="Andreopoulos B."/>
            <person name="Lipzen A."/>
            <person name="Chen C."/>
            <person name="Yan M."/>
            <person name="Daum C."/>
            <person name="Ng V."/>
            <person name="Clum A."/>
            <person name="Steindorff A."/>
            <person name="Ohm R.A."/>
            <person name="Martin F."/>
            <person name="Silar P."/>
            <person name="Natvig D.O."/>
            <person name="Lalanne C."/>
            <person name="Gautier V."/>
            <person name="Ament-Velasquez S.L."/>
            <person name="Kruys A."/>
            <person name="Hutchinson M.I."/>
            <person name="Powell A.J."/>
            <person name="Barry K."/>
            <person name="Miller A.N."/>
            <person name="Grigoriev I.V."/>
            <person name="Debuchy R."/>
            <person name="Gladieux P."/>
            <person name="Hiltunen Thoren M."/>
            <person name="Johannesson H."/>
        </authorList>
    </citation>
    <scope>NUCLEOTIDE SEQUENCE</scope>
    <source>
        <strain evidence="5">CBS 232.78</strain>
    </source>
</reference>
<evidence type="ECO:0000256" key="1">
    <source>
        <dbReference type="ARBA" id="ARBA00022617"/>
    </source>
</evidence>
<dbReference type="GO" id="GO:0005506">
    <property type="term" value="F:iron ion binding"/>
    <property type="evidence" value="ECO:0007669"/>
    <property type="project" value="InterPro"/>
</dbReference>
<dbReference type="Pfam" id="PF00067">
    <property type="entry name" value="p450"/>
    <property type="match status" value="1"/>
</dbReference>
<dbReference type="PRINTS" id="PR00385">
    <property type="entry name" value="P450"/>
</dbReference>
<accession>A0AAE0N3H8</accession>
<protein>
    <submittedName>
        <fullName evidence="5">Cytochrome P450</fullName>
    </submittedName>
</protein>
<dbReference type="InterPro" id="IPR002401">
    <property type="entry name" value="Cyt_P450_E_grp-I"/>
</dbReference>
<reference evidence="5" key="2">
    <citation type="submission" date="2023-06" db="EMBL/GenBank/DDBJ databases">
        <authorList>
            <consortium name="Lawrence Berkeley National Laboratory"/>
            <person name="Haridas S."/>
            <person name="Hensen N."/>
            <person name="Bonometti L."/>
            <person name="Westerberg I."/>
            <person name="Brannstrom I.O."/>
            <person name="Guillou S."/>
            <person name="Cros-Aarteil S."/>
            <person name="Calhoun S."/>
            <person name="Kuo A."/>
            <person name="Mondo S."/>
            <person name="Pangilinan J."/>
            <person name="Riley R."/>
            <person name="LaButti K."/>
            <person name="Andreopoulos B."/>
            <person name="Lipzen A."/>
            <person name="Chen C."/>
            <person name="Yanf M."/>
            <person name="Daum C."/>
            <person name="Ng V."/>
            <person name="Clum A."/>
            <person name="Steindorff A."/>
            <person name="Ohm R."/>
            <person name="Martin F."/>
            <person name="Silar P."/>
            <person name="Natvig D."/>
            <person name="Lalanne C."/>
            <person name="Gautier V."/>
            <person name="Ament-velasquez S.L."/>
            <person name="Kruys A."/>
            <person name="Hutchinson M.I."/>
            <person name="Powell A.J."/>
            <person name="Barry K."/>
            <person name="Miller A.N."/>
            <person name="Grigoriev I.V."/>
            <person name="Debuchy R."/>
            <person name="Gladieux P."/>
            <person name="Thoren M.H."/>
            <person name="Johannesson H."/>
        </authorList>
    </citation>
    <scope>NUCLEOTIDE SEQUENCE</scope>
    <source>
        <strain evidence="5">CBS 232.78</strain>
    </source>
</reference>
<evidence type="ECO:0000313" key="6">
    <source>
        <dbReference type="Proteomes" id="UP001285441"/>
    </source>
</evidence>
<dbReference type="GO" id="GO:0004497">
    <property type="term" value="F:monooxygenase activity"/>
    <property type="evidence" value="ECO:0007669"/>
    <property type="project" value="InterPro"/>
</dbReference>
<sequence>MRDLDRHKERKAKLSPAFVGQGLATMEARVDKQVSAFLDLVKRKYVSTPGVSRPMEFGHRAQYFTLDVATCVTFGEPFGFLKKDGDVEHYVELTESMIPMFGILGSLPWLVHVMHVWPVNKIMPHEGDKVGFGRLMKFAGDAVQKRLVPGDPSGEHDLIRAYLRAGLALEDVIQECITLIVAGSETTSVALRMILIALISTPHAYRKLQAEIDTYHSTHKAANTGGIISFGNAKSLPYLQATIREGMRLWPPPSGAFSKVVPKEGDTVSGYYLPPGTEIGQSMYGIGRNEAFWGPDVNVFRPERWLEASPDKLLEMQTASDLVFSSGKFICLGKPIAQMEMAKFFVELLRRYDIAIVNPPKPLKLRDPITWLTSDFWIRFTKREV</sequence>
<dbReference type="SUPFAM" id="SSF48264">
    <property type="entry name" value="Cytochrome P450"/>
    <property type="match status" value="1"/>
</dbReference>
<evidence type="ECO:0000256" key="2">
    <source>
        <dbReference type="ARBA" id="ARBA00022723"/>
    </source>
</evidence>
<evidence type="ECO:0000313" key="5">
    <source>
        <dbReference type="EMBL" id="KAK3368788.1"/>
    </source>
</evidence>
<dbReference type="CDD" id="cd11060">
    <property type="entry name" value="CYP57A1-like"/>
    <property type="match status" value="1"/>
</dbReference>
<name>A0AAE0N3H8_9PEZI</name>
<dbReference type="AlphaFoldDB" id="A0AAE0N3H8"/>
<feature type="binding site" description="axial binding residue" evidence="4">
    <location>
        <position position="331"/>
    </location>
    <ligand>
        <name>heme</name>
        <dbReference type="ChEBI" id="CHEBI:30413"/>
    </ligand>
    <ligandPart>
        <name>Fe</name>
        <dbReference type="ChEBI" id="CHEBI:18248"/>
    </ligandPart>
</feature>
<dbReference type="PANTHER" id="PTHR24305">
    <property type="entry name" value="CYTOCHROME P450"/>
    <property type="match status" value="1"/>
</dbReference>
<dbReference type="InterPro" id="IPR050121">
    <property type="entry name" value="Cytochrome_P450_monoxygenase"/>
</dbReference>
<dbReference type="InterPro" id="IPR001128">
    <property type="entry name" value="Cyt_P450"/>
</dbReference>
<comment type="cofactor">
    <cofactor evidence="4">
        <name>heme</name>
        <dbReference type="ChEBI" id="CHEBI:30413"/>
    </cofactor>
</comment>
<dbReference type="Proteomes" id="UP001285441">
    <property type="component" value="Unassembled WGS sequence"/>
</dbReference>
<comment type="caution">
    <text evidence="5">The sequence shown here is derived from an EMBL/GenBank/DDBJ whole genome shotgun (WGS) entry which is preliminary data.</text>
</comment>
<keyword evidence="3 4" id="KW-0408">Iron</keyword>
<keyword evidence="2 4" id="KW-0479">Metal-binding</keyword>
<dbReference type="GO" id="GO:0016705">
    <property type="term" value="F:oxidoreductase activity, acting on paired donors, with incorporation or reduction of molecular oxygen"/>
    <property type="evidence" value="ECO:0007669"/>
    <property type="project" value="InterPro"/>
</dbReference>
<keyword evidence="6" id="KW-1185">Reference proteome</keyword>
<dbReference type="Gene3D" id="1.10.630.10">
    <property type="entry name" value="Cytochrome P450"/>
    <property type="match status" value="1"/>
</dbReference>
<gene>
    <name evidence="5" type="ORF">B0H63DRAFT_489176</name>
</gene>
<proteinExistence type="predicted"/>
<dbReference type="InterPro" id="IPR036396">
    <property type="entry name" value="Cyt_P450_sf"/>
</dbReference>
<dbReference type="PANTHER" id="PTHR24305:SF168">
    <property type="entry name" value="P450, PUTATIVE (EUROFUNG)-RELATED"/>
    <property type="match status" value="1"/>
</dbReference>
<organism evidence="5 6">
    <name type="scientific">Podospora didyma</name>
    <dbReference type="NCBI Taxonomy" id="330526"/>
    <lineage>
        <taxon>Eukaryota</taxon>
        <taxon>Fungi</taxon>
        <taxon>Dikarya</taxon>
        <taxon>Ascomycota</taxon>
        <taxon>Pezizomycotina</taxon>
        <taxon>Sordariomycetes</taxon>
        <taxon>Sordariomycetidae</taxon>
        <taxon>Sordariales</taxon>
        <taxon>Podosporaceae</taxon>
        <taxon>Podospora</taxon>
    </lineage>
</organism>
<dbReference type="EMBL" id="JAULSW010000010">
    <property type="protein sequence ID" value="KAK3368788.1"/>
    <property type="molecule type" value="Genomic_DNA"/>
</dbReference>
<dbReference type="GO" id="GO:0020037">
    <property type="term" value="F:heme binding"/>
    <property type="evidence" value="ECO:0007669"/>
    <property type="project" value="InterPro"/>
</dbReference>
<evidence type="ECO:0000256" key="4">
    <source>
        <dbReference type="PIRSR" id="PIRSR602401-1"/>
    </source>
</evidence>
<dbReference type="PRINTS" id="PR00463">
    <property type="entry name" value="EP450I"/>
</dbReference>
<evidence type="ECO:0000256" key="3">
    <source>
        <dbReference type="ARBA" id="ARBA00023004"/>
    </source>
</evidence>
<keyword evidence="1 4" id="KW-0349">Heme</keyword>